<gene>
    <name evidence="4" type="ORF">L195_g006999</name>
</gene>
<reference evidence="4 5" key="1">
    <citation type="journal article" date="2014" name="Am. J. Bot.">
        <title>Genome assembly and annotation for red clover (Trifolium pratense; Fabaceae).</title>
        <authorList>
            <person name="Istvanek J."/>
            <person name="Jaros M."/>
            <person name="Krenek A."/>
            <person name="Repkova J."/>
        </authorList>
    </citation>
    <scope>NUCLEOTIDE SEQUENCE [LARGE SCALE GENOMIC DNA]</scope>
    <source>
        <strain evidence="5">cv. Tatra</strain>
        <tissue evidence="4">Young leaves</tissue>
    </source>
</reference>
<feature type="domain" description="B box-type" evidence="3">
    <location>
        <begin position="33"/>
        <end position="75"/>
    </location>
</feature>
<dbReference type="GO" id="GO:0008270">
    <property type="term" value="F:zinc ion binding"/>
    <property type="evidence" value="ECO:0007669"/>
    <property type="project" value="UniProtKB-KW"/>
</dbReference>
<dbReference type="PROSITE" id="PS50119">
    <property type="entry name" value="ZF_BBOX"/>
    <property type="match status" value="1"/>
</dbReference>
<keyword evidence="1" id="KW-0479">Metal-binding</keyword>
<dbReference type="SUPFAM" id="SSF57845">
    <property type="entry name" value="B-box zinc-binding domain"/>
    <property type="match status" value="1"/>
</dbReference>
<dbReference type="InterPro" id="IPR000315">
    <property type="entry name" value="Znf_B-box"/>
</dbReference>
<dbReference type="Gene3D" id="3.30.160.60">
    <property type="entry name" value="Classic Zinc Finger"/>
    <property type="match status" value="1"/>
</dbReference>
<organism evidence="4 5">
    <name type="scientific">Trifolium pratense</name>
    <name type="common">Red clover</name>
    <dbReference type="NCBI Taxonomy" id="57577"/>
    <lineage>
        <taxon>Eukaryota</taxon>
        <taxon>Viridiplantae</taxon>
        <taxon>Streptophyta</taxon>
        <taxon>Embryophyta</taxon>
        <taxon>Tracheophyta</taxon>
        <taxon>Spermatophyta</taxon>
        <taxon>Magnoliopsida</taxon>
        <taxon>eudicotyledons</taxon>
        <taxon>Gunneridae</taxon>
        <taxon>Pentapetalae</taxon>
        <taxon>rosids</taxon>
        <taxon>fabids</taxon>
        <taxon>Fabales</taxon>
        <taxon>Fabaceae</taxon>
        <taxon>Papilionoideae</taxon>
        <taxon>50 kb inversion clade</taxon>
        <taxon>NPAAA clade</taxon>
        <taxon>Hologalegina</taxon>
        <taxon>IRL clade</taxon>
        <taxon>Trifolieae</taxon>
        <taxon>Trifolium</taxon>
    </lineage>
</organism>
<keyword evidence="1" id="KW-0862">Zinc</keyword>
<evidence type="ECO:0000256" key="2">
    <source>
        <dbReference type="SAM" id="MobiDB-lite"/>
    </source>
</evidence>
<name>A0A2K3P561_TRIPR</name>
<dbReference type="EMBL" id="ASHM01003811">
    <property type="protein sequence ID" value="PNY10422.1"/>
    <property type="molecule type" value="Genomic_DNA"/>
</dbReference>
<evidence type="ECO:0000313" key="4">
    <source>
        <dbReference type="EMBL" id="PNY10422.1"/>
    </source>
</evidence>
<dbReference type="Pfam" id="PF00643">
    <property type="entry name" value="zf-B_box"/>
    <property type="match status" value="1"/>
</dbReference>
<dbReference type="PANTHER" id="PTHR31065:SF9">
    <property type="entry name" value="TRANSCRIPTION FACTOR FAMILY PROTEIN, PUTATIVE-RELATED"/>
    <property type="match status" value="1"/>
</dbReference>
<dbReference type="STRING" id="57577.A0A2K3P561"/>
<feature type="compositionally biased region" description="Basic residues" evidence="2">
    <location>
        <begin position="176"/>
        <end position="187"/>
    </location>
</feature>
<dbReference type="PANTHER" id="PTHR31065">
    <property type="entry name" value="PLATZ TRANSCRIPTION FACTOR FAMILY PROTEIN"/>
    <property type="match status" value="1"/>
</dbReference>
<sequence>MSSSSSRKINEDAQKAQGEVHQPRWLEDFLGQEFSDSCPAHLKQKNIYYCINCKVSACQHCMSSGPHEDHQILQIRKYVYRHAVHLTDMQPYINCSQIQSFKSNKQLVLICHPRCGSTLDDATSCNNGSIKSKEAKGYQYCSITCMVKAARKSSIPPNVSIQAPPPQESLVEISKPSKRKRKRKGTPHRAPLF</sequence>
<comment type="caution">
    <text evidence="4">The sequence shown here is derived from an EMBL/GenBank/DDBJ whole genome shotgun (WGS) entry which is preliminary data.</text>
</comment>
<dbReference type="AlphaFoldDB" id="A0A2K3P561"/>
<keyword evidence="1" id="KW-0863">Zinc-finger</keyword>
<evidence type="ECO:0000313" key="5">
    <source>
        <dbReference type="Proteomes" id="UP000236291"/>
    </source>
</evidence>
<reference evidence="4 5" key="2">
    <citation type="journal article" date="2017" name="Front. Plant Sci.">
        <title>Gene Classification and Mining of Molecular Markers Useful in Red Clover (Trifolium pratense) Breeding.</title>
        <authorList>
            <person name="Istvanek J."/>
            <person name="Dluhosova J."/>
            <person name="Dluhos P."/>
            <person name="Patkova L."/>
            <person name="Nedelnik J."/>
            <person name="Repkova J."/>
        </authorList>
    </citation>
    <scope>NUCLEOTIDE SEQUENCE [LARGE SCALE GENOMIC DNA]</scope>
    <source>
        <strain evidence="5">cv. Tatra</strain>
        <tissue evidence="4">Young leaves</tissue>
    </source>
</reference>
<evidence type="ECO:0000256" key="1">
    <source>
        <dbReference type="PROSITE-ProRule" id="PRU00024"/>
    </source>
</evidence>
<protein>
    <recommendedName>
        <fullName evidence="3">B box-type domain-containing protein</fullName>
    </recommendedName>
</protein>
<feature type="region of interest" description="Disordered" evidence="2">
    <location>
        <begin position="156"/>
        <end position="193"/>
    </location>
</feature>
<dbReference type="Pfam" id="PF04640">
    <property type="entry name" value="PLATZ"/>
    <property type="match status" value="1"/>
</dbReference>
<dbReference type="InterPro" id="IPR006734">
    <property type="entry name" value="PLATZ"/>
</dbReference>
<proteinExistence type="predicted"/>
<evidence type="ECO:0000259" key="3">
    <source>
        <dbReference type="PROSITE" id="PS50119"/>
    </source>
</evidence>
<accession>A0A2K3P561</accession>
<dbReference type="Proteomes" id="UP000236291">
    <property type="component" value="Unassembled WGS sequence"/>
</dbReference>